<reference evidence="1" key="1">
    <citation type="submission" date="2022-07" db="EMBL/GenBank/DDBJ databases">
        <title>Phylogenomic reconstructions and comparative analyses of Kickxellomycotina fungi.</title>
        <authorList>
            <person name="Reynolds N.K."/>
            <person name="Stajich J.E."/>
            <person name="Barry K."/>
            <person name="Grigoriev I.V."/>
            <person name="Crous P."/>
            <person name="Smith M.E."/>
        </authorList>
    </citation>
    <scope>NUCLEOTIDE SEQUENCE</scope>
    <source>
        <strain evidence="1">BCRC 34780</strain>
    </source>
</reference>
<gene>
    <name evidence="1" type="primary">SWC4</name>
    <name evidence="1" type="ORF">H4R21_002348</name>
</gene>
<protein>
    <submittedName>
        <fullName evidence="1">Swr complex subunit</fullName>
    </submittedName>
</protein>
<proteinExistence type="predicted"/>
<dbReference type="Proteomes" id="UP001140087">
    <property type="component" value="Unassembled WGS sequence"/>
</dbReference>
<evidence type="ECO:0000313" key="1">
    <source>
        <dbReference type="EMBL" id="KAJ2802619.1"/>
    </source>
</evidence>
<comment type="caution">
    <text evidence="1">The sequence shown here is derived from an EMBL/GenBank/DDBJ whole genome shotgun (WGS) entry which is preliminary data.</text>
</comment>
<dbReference type="EMBL" id="JANBUN010000590">
    <property type="protein sequence ID" value="KAJ2802619.1"/>
    <property type="molecule type" value="Genomic_DNA"/>
</dbReference>
<keyword evidence="2" id="KW-1185">Reference proteome</keyword>
<organism evidence="1 2">
    <name type="scientific">Coemansia helicoidea</name>
    <dbReference type="NCBI Taxonomy" id="1286919"/>
    <lineage>
        <taxon>Eukaryota</taxon>
        <taxon>Fungi</taxon>
        <taxon>Fungi incertae sedis</taxon>
        <taxon>Zoopagomycota</taxon>
        <taxon>Kickxellomycotina</taxon>
        <taxon>Kickxellomycetes</taxon>
        <taxon>Kickxellales</taxon>
        <taxon>Kickxellaceae</taxon>
        <taxon>Coemansia</taxon>
    </lineage>
</organism>
<evidence type="ECO:0000313" key="2">
    <source>
        <dbReference type="Proteomes" id="UP001140087"/>
    </source>
</evidence>
<name>A0ACC1L757_9FUNG</name>
<accession>A0ACC1L757</accession>
<sequence length="553" mass="60449">MAHKAKQRAPAMSRELTSLCLENQTVPVALDQFQAKPKFGTRAARWAWRGFKSSARADDLVLHHWTKANEQFTDYFYARFNAQTKPYAYTDDEYGQCIEPLGGGWTRAETDYLLRLCAQFDLRFLVIHDRYYSHPDCPGAAVAPDRTLEDLKARYYAVGRALTQHRAGADDGDPEDVPLQATNKLADDLELLRFDKDKELERKQHLEALFRRTDEEIEEEELLVAEARRIEASERRLIHEREALLQAHAMFEEVPASAIGPPLKVQFAQTVEPGLASPSATPGAESGPKARRGSAPEGPGDAATPRPLKKQKSLHGVATPQRGRPAGSSHKAQARASPGAGLLGPPLPPSALAWSSASPGRGLGPRSERSDSPPQFGVPTFSTEDHIVKPAVTVVDAPEIGPITVPARDARLGPGVFLRSDKLFPISKSRLDAVNQFMGQLSLSGPHTIWPRPVMVTAAVCDRFDSLQATILPLLDYKKVADKLETEIQVLRARRRMLVAELGAQRAEAILDKLPPPAPLPDHAHDRSASPGSGGAAHQRKGSTAGSRKRSSA</sequence>